<dbReference type="GO" id="GO:0015833">
    <property type="term" value="P:peptide transport"/>
    <property type="evidence" value="ECO:0007669"/>
    <property type="project" value="TreeGrafter"/>
</dbReference>
<feature type="domain" description="Solute-binding protein family 5" evidence="2">
    <location>
        <begin position="79"/>
        <end position="426"/>
    </location>
</feature>
<comment type="caution">
    <text evidence="3">The sequence shown here is derived from an EMBL/GenBank/DDBJ whole genome shotgun (WGS) entry which is preliminary data.</text>
</comment>
<dbReference type="EMBL" id="QYRP01000002">
    <property type="protein sequence ID" value="RJS45683.1"/>
    <property type="molecule type" value="Genomic_DNA"/>
</dbReference>
<dbReference type="Pfam" id="PF00496">
    <property type="entry name" value="SBP_bac_5"/>
    <property type="match status" value="1"/>
</dbReference>
<dbReference type="PROSITE" id="PS51257">
    <property type="entry name" value="PROKAR_LIPOPROTEIN"/>
    <property type="match status" value="1"/>
</dbReference>
<dbReference type="CDD" id="cd08490">
    <property type="entry name" value="PBP2_NikA_DppA_OppA_like_3"/>
    <property type="match status" value="1"/>
</dbReference>
<dbReference type="InterPro" id="IPR000914">
    <property type="entry name" value="SBP_5_dom"/>
</dbReference>
<dbReference type="PANTHER" id="PTHR30290">
    <property type="entry name" value="PERIPLASMIC BINDING COMPONENT OF ABC TRANSPORTER"/>
    <property type="match status" value="1"/>
</dbReference>
<dbReference type="Gene3D" id="3.40.190.10">
    <property type="entry name" value="Periplasmic binding protein-like II"/>
    <property type="match status" value="1"/>
</dbReference>
<dbReference type="RefSeq" id="WP_120059583.1">
    <property type="nucleotide sequence ID" value="NZ_QYRP01000002.1"/>
</dbReference>
<dbReference type="InterPro" id="IPR039424">
    <property type="entry name" value="SBP_5"/>
</dbReference>
<organism evidence="3 4">
    <name type="scientific">Nocardioides cavernaquae</name>
    <dbReference type="NCBI Taxonomy" id="2321396"/>
    <lineage>
        <taxon>Bacteria</taxon>
        <taxon>Bacillati</taxon>
        <taxon>Actinomycetota</taxon>
        <taxon>Actinomycetes</taxon>
        <taxon>Propionibacteriales</taxon>
        <taxon>Nocardioidaceae</taxon>
        <taxon>Nocardioides</taxon>
    </lineage>
</organism>
<evidence type="ECO:0000313" key="4">
    <source>
        <dbReference type="Proteomes" id="UP000276542"/>
    </source>
</evidence>
<sequence length="520" mass="55456">MSPFHRGARPTLRVLLAVLITAGLSSCTARASEHTAPNARLDVVGPYEIHAIEPTTAQGIFTRLGAAETLVTVDADGTMRPGLATAWESSDGRTWRFTLRDGATFHDGSPVDARAVAHALTVARKTGASTLTEAGVTAIRADGDEVVIELGKPFAQLPAVVAHTSTQVLAPASYDATGKVTRIIGSGPYRVVSVKTPSQVDLVASEHWDGAAPALEEVRYLSVARSENRALMAESGEADISLGMDPTSLQRLRSSDDVRIESALLPRTIVLKLNAADPLLANIDVRRALSLALDREAMATAVLRDPDMAADQLFPPTLEGWHQDDLAPLEHDVEQARALLEEAGFTAGSDGVLARDGKRLEVSLLTFPDRPELPLLAAAIQDQLAKVGVAVDVRVENSSEIPARHADGSLQLALFARGLALIPDPTVTLLGDYAPEGSDWGAMGWSDTALNDALARLTAPGQSAEEVAQDRATIARSLQTGLPTVPLAWYRQSVVLGAHVSAVELDPFEQDWHLDEVEWR</sequence>
<dbReference type="GO" id="GO:0042597">
    <property type="term" value="C:periplasmic space"/>
    <property type="evidence" value="ECO:0007669"/>
    <property type="project" value="UniProtKB-ARBA"/>
</dbReference>
<dbReference type="AlphaFoldDB" id="A0A3A5H4P5"/>
<dbReference type="PIRSF" id="PIRSF002741">
    <property type="entry name" value="MppA"/>
    <property type="match status" value="1"/>
</dbReference>
<dbReference type="InterPro" id="IPR030678">
    <property type="entry name" value="Peptide/Ni-bd"/>
</dbReference>
<dbReference type="GO" id="GO:0043190">
    <property type="term" value="C:ATP-binding cassette (ABC) transporter complex"/>
    <property type="evidence" value="ECO:0007669"/>
    <property type="project" value="InterPro"/>
</dbReference>
<name>A0A3A5H4P5_9ACTN</name>
<protein>
    <submittedName>
        <fullName evidence="3">ABC transporter substrate-binding protein</fullName>
    </submittedName>
</protein>
<dbReference type="PANTHER" id="PTHR30290:SF83">
    <property type="entry name" value="ABC TRANSPORTER SUBSTRATE-BINDING PROTEIN"/>
    <property type="match status" value="1"/>
</dbReference>
<dbReference type="OrthoDB" id="9796817at2"/>
<dbReference type="Proteomes" id="UP000276542">
    <property type="component" value="Unassembled WGS sequence"/>
</dbReference>
<keyword evidence="1" id="KW-0732">Signal</keyword>
<dbReference type="Gene3D" id="3.10.105.10">
    <property type="entry name" value="Dipeptide-binding Protein, Domain 3"/>
    <property type="match status" value="1"/>
</dbReference>
<evidence type="ECO:0000259" key="2">
    <source>
        <dbReference type="Pfam" id="PF00496"/>
    </source>
</evidence>
<gene>
    <name evidence="3" type="ORF">D4739_05245</name>
</gene>
<dbReference type="SUPFAM" id="SSF53850">
    <property type="entry name" value="Periplasmic binding protein-like II"/>
    <property type="match status" value="1"/>
</dbReference>
<feature type="chain" id="PRO_5017474591" evidence="1">
    <location>
        <begin position="32"/>
        <end position="520"/>
    </location>
</feature>
<accession>A0A3A5H4P5</accession>
<feature type="signal peptide" evidence="1">
    <location>
        <begin position="1"/>
        <end position="31"/>
    </location>
</feature>
<proteinExistence type="predicted"/>
<evidence type="ECO:0000256" key="1">
    <source>
        <dbReference type="SAM" id="SignalP"/>
    </source>
</evidence>
<evidence type="ECO:0000313" key="3">
    <source>
        <dbReference type="EMBL" id="RJS45683.1"/>
    </source>
</evidence>
<dbReference type="GO" id="GO:1904680">
    <property type="term" value="F:peptide transmembrane transporter activity"/>
    <property type="evidence" value="ECO:0007669"/>
    <property type="project" value="TreeGrafter"/>
</dbReference>
<keyword evidence="4" id="KW-1185">Reference proteome</keyword>
<reference evidence="4" key="1">
    <citation type="submission" date="2018-09" db="EMBL/GenBank/DDBJ databases">
        <authorList>
            <person name="Zhu H."/>
        </authorList>
    </citation>
    <scope>NUCLEOTIDE SEQUENCE [LARGE SCALE GENOMIC DNA]</scope>
    <source>
        <strain evidence="4">K1W22B-1</strain>
    </source>
</reference>